<dbReference type="Proteomes" id="UP001055453">
    <property type="component" value="Chromosome"/>
</dbReference>
<dbReference type="EMBL" id="AP025732">
    <property type="protein sequence ID" value="BDI15574.1"/>
    <property type="molecule type" value="Genomic_DNA"/>
</dbReference>
<organism evidence="2 3">
    <name type="scientific">Nostoc cf. commune SO-36</name>
    <dbReference type="NCBI Taxonomy" id="449208"/>
    <lineage>
        <taxon>Bacteria</taxon>
        <taxon>Bacillati</taxon>
        <taxon>Cyanobacteriota</taxon>
        <taxon>Cyanophyceae</taxon>
        <taxon>Nostocales</taxon>
        <taxon>Nostocaceae</taxon>
        <taxon>Nostoc</taxon>
    </lineage>
</organism>
<evidence type="ECO:0000313" key="3">
    <source>
        <dbReference type="Proteomes" id="UP001055453"/>
    </source>
</evidence>
<dbReference type="SUPFAM" id="SSF53187">
    <property type="entry name" value="Zn-dependent exopeptidases"/>
    <property type="match status" value="1"/>
</dbReference>
<proteinExistence type="predicted"/>
<evidence type="ECO:0000259" key="1">
    <source>
        <dbReference type="Pfam" id="PF00246"/>
    </source>
</evidence>
<reference evidence="2" key="1">
    <citation type="submission" date="2022-04" db="EMBL/GenBank/DDBJ databases">
        <title>Complete genome sequence of a cyanobacterium, Nostoc sp. SO-36, isolated in Antarctica.</title>
        <authorList>
            <person name="Kanesaki Y."/>
            <person name="Effendi D."/>
            <person name="Sakamoto T."/>
            <person name="Ohtani S."/>
            <person name="Awai K."/>
        </authorList>
    </citation>
    <scope>NUCLEOTIDE SEQUENCE</scope>
    <source>
        <strain evidence="2">SO-36</strain>
    </source>
</reference>
<name>A0ABN6Q186_NOSCO</name>
<keyword evidence="3" id="KW-1185">Reference proteome</keyword>
<dbReference type="RefSeq" id="WP_251958919.1">
    <property type="nucleotide sequence ID" value="NZ_AP025732.1"/>
</dbReference>
<accession>A0ABN6Q186</accession>
<evidence type="ECO:0000313" key="2">
    <source>
        <dbReference type="EMBL" id="BDI15574.1"/>
    </source>
</evidence>
<dbReference type="InterPro" id="IPR000834">
    <property type="entry name" value="Peptidase_M14"/>
</dbReference>
<feature type="domain" description="Peptidase M14" evidence="1">
    <location>
        <begin position="2"/>
        <end position="39"/>
    </location>
</feature>
<protein>
    <recommendedName>
        <fullName evidence="1">Peptidase M14 domain-containing protein</fullName>
    </recommendedName>
</protein>
<dbReference type="Gene3D" id="3.40.630.10">
    <property type="entry name" value="Zn peptidases"/>
    <property type="match status" value="1"/>
</dbReference>
<gene>
    <name evidence="2" type="ORF">ANSO36C_13760</name>
</gene>
<dbReference type="Pfam" id="PF00246">
    <property type="entry name" value="Peptidase_M14"/>
    <property type="match status" value="1"/>
</dbReference>
<sequence length="82" mass="9310">MQTLVTAYGTHSEITRCLDTRTFYICPRVNLDGAKLALADKPKFIRSGTRPYPHDEERNDGLVIEDIDGYGRILLMRIPDAN</sequence>